<sequence length="111" mass="12375">MTSRVAATCGDQWKRHEGDRSWLQGYTLCQNNQILVQQSLSPHLQPVAPLQAAARRCLSPLNRHPELCGWREANADLPIDCLPPRMESQLGEPCECLLRPGPIAGTDLYDV</sequence>
<keyword evidence="2" id="KW-1185">Reference proteome</keyword>
<evidence type="ECO:0000313" key="1">
    <source>
        <dbReference type="EMBL" id="TNN62757.1"/>
    </source>
</evidence>
<accession>A0A4Z2HA34</accession>
<name>A0A4Z2HA34_9TELE</name>
<dbReference type="EMBL" id="SRLO01000286">
    <property type="protein sequence ID" value="TNN62757.1"/>
    <property type="molecule type" value="Genomic_DNA"/>
</dbReference>
<protein>
    <submittedName>
        <fullName evidence="1">Uncharacterized protein</fullName>
    </submittedName>
</protein>
<dbReference type="AlphaFoldDB" id="A0A4Z2HA34"/>
<comment type="caution">
    <text evidence="1">The sequence shown here is derived from an EMBL/GenBank/DDBJ whole genome shotgun (WGS) entry which is preliminary data.</text>
</comment>
<organism evidence="1 2">
    <name type="scientific">Liparis tanakae</name>
    <name type="common">Tanaka's snailfish</name>
    <dbReference type="NCBI Taxonomy" id="230148"/>
    <lineage>
        <taxon>Eukaryota</taxon>
        <taxon>Metazoa</taxon>
        <taxon>Chordata</taxon>
        <taxon>Craniata</taxon>
        <taxon>Vertebrata</taxon>
        <taxon>Euteleostomi</taxon>
        <taxon>Actinopterygii</taxon>
        <taxon>Neopterygii</taxon>
        <taxon>Teleostei</taxon>
        <taxon>Neoteleostei</taxon>
        <taxon>Acanthomorphata</taxon>
        <taxon>Eupercaria</taxon>
        <taxon>Perciformes</taxon>
        <taxon>Cottioidei</taxon>
        <taxon>Cottales</taxon>
        <taxon>Liparidae</taxon>
        <taxon>Liparis</taxon>
    </lineage>
</organism>
<evidence type="ECO:0000313" key="2">
    <source>
        <dbReference type="Proteomes" id="UP000314294"/>
    </source>
</evidence>
<reference evidence="1 2" key="1">
    <citation type="submission" date="2019-03" db="EMBL/GenBank/DDBJ databases">
        <title>First draft genome of Liparis tanakae, snailfish: a comprehensive survey of snailfish specific genes.</title>
        <authorList>
            <person name="Kim W."/>
            <person name="Song I."/>
            <person name="Jeong J.-H."/>
            <person name="Kim D."/>
            <person name="Kim S."/>
            <person name="Ryu S."/>
            <person name="Song J.Y."/>
            <person name="Lee S.K."/>
        </authorList>
    </citation>
    <scope>NUCLEOTIDE SEQUENCE [LARGE SCALE GENOMIC DNA]</scope>
    <source>
        <tissue evidence="1">Muscle</tissue>
    </source>
</reference>
<gene>
    <name evidence="1" type="ORF">EYF80_026983</name>
</gene>
<proteinExistence type="predicted"/>
<dbReference type="Proteomes" id="UP000314294">
    <property type="component" value="Unassembled WGS sequence"/>
</dbReference>